<organism evidence="4 5">
    <name type="scientific">Paractinoplanes rishiriensis</name>
    <dbReference type="NCBI Taxonomy" id="1050105"/>
    <lineage>
        <taxon>Bacteria</taxon>
        <taxon>Bacillati</taxon>
        <taxon>Actinomycetota</taxon>
        <taxon>Actinomycetes</taxon>
        <taxon>Micromonosporales</taxon>
        <taxon>Micromonosporaceae</taxon>
        <taxon>Paractinoplanes</taxon>
    </lineage>
</organism>
<dbReference type="InterPro" id="IPR002035">
    <property type="entry name" value="VWF_A"/>
</dbReference>
<dbReference type="SMART" id="SM00327">
    <property type="entry name" value="VWA"/>
    <property type="match status" value="1"/>
</dbReference>
<dbReference type="InterPro" id="IPR036465">
    <property type="entry name" value="vWFA_dom_sf"/>
</dbReference>
<sequence>MSELVRREPQPPSPEHGHEPDEQPPSAVMRVLLGVSIVLVLVLVASGTAWWLYSQEPVEQSAAREAGPCSQADLRVIAAPEIAPVVQAAARTVNGGTDCGPIAVIAQEPDATATASQQPDVWIPSSSSWLRIALVGGSTAYQVEDEPLARSPIVLAAPAEVAGHFAKGDQTSWIDLMAGVASRRVPAMTMPDPLHTSVGMLAVYAIHTAMAKSTPDAGIAQLRALTLRSRLKDVSANPAALLEKVAGQTDATAVANDVGVFPITEQQLTTYQRAGNAVRLTGSFPADGLIEADYPYAVSTSTAHRDLADRLRAAITAPLLTDAGFRPYAMSRTIAVPERSDKLLAPALQWAQYRSMEFQVLLLIDASSSMNIKATDKTGKATTKAGLLRRSGLDAARLFGDETSIGMWLFGTPAADSPAHTEAVPFGPITAQLGAKSRRDTLATAIGEYQAPTLAGTPLFQTILDAQAAMRPRVKPQTITLVIVLSDGTDGESKYAMPKKTFLDRLKKQQDPKRPVPIIAVGFGPDADMTTLTDMAKATDGKAIAAKDPADLASAMAKAFLAAHAPS</sequence>
<evidence type="ECO:0000313" key="5">
    <source>
        <dbReference type="Proteomes" id="UP000636960"/>
    </source>
</evidence>
<dbReference type="AlphaFoldDB" id="A0A919MVW6"/>
<comment type="caution">
    <text evidence="4">The sequence shown here is derived from an EMBL/GenBank/DDBJ whole genome shotgun (WGS) entry which is preliminary data.</text>
</comment>
<dbReference type="SUPFAM" id="SSF53300">
    <property type="entry name" value="vWA-like"/>
    <property type="match status" value="1"/>
</dbReference>
<feature type="region of interest" description="Disordered" evidence="1">
    <location>
        <begin position="1"/>
        <end position="24"/>
    </location>
</feature>
<dbReference type="Pfam" id="PF13768">
    <property type="entry name" value="VWA_3"/>
    <property type="match status" value="1"/>
</dbReference>
<feature type="domain" description="VWFA" evidence="3">
    <location>
        <begin position="359"/>
        <end position="560"/>
    </location>
</feature>
<dbReference type="RefSeq" id="WP_203783147.1">
    <property type="nucleotide sequence ID" value="NZ_BOMV01000051.1"/>
</dbReference>
<keyword evidence="5" id="KW-1185">Reference proteome</keyword>
<keyword evidence="2" id="KW-0472">Membrane</keyword>
<keyword evidence="2" id="KW-1133">Transmembrane helix</keyword>
<accession>A0A919MVW6</accession>
<evidence type="ECO:0000256" key="2">
    <source>
        <dbReference type="SAM" id="Phobius"/>
    </source>
</evidence>
<feature type="compositionally biased region" description="Basic and acidic residues" evidence="1">
    <location>
        <begin position="1"/>
        <end position="21"/>
    </location>
</feature>
<reference evidence="4" key="1">
    <citation type="submission" date="2021-01" db="EMBL/GenBank/DDBJ databases">
        <title>Whole genome shotgun sequence of Actinoplanes rishiriensis NBRC 108556.</title>
        <authorList>
            <person name="Komaki H."/>
            <person name="Tamura T."/>
        </authorList>
    </citation>
    <scope>NUCLEOTIDE SEQUENCE</scope>
    <source>
        <strain evidence="4">NBRC 108556</strain>
    </source>
</reference>
<evidence type="ECO:0000259" key="3">
    <source>
        <dbReference type="PROSITE" id="PS50234"/>
    </source>
</evidence>
<proteinExistence type="predicted"/>
<dbReference type="Proteomes" id="UP000636960">
    <property type="component" value="Unassembled WGS sequence"/>
</dbReference>
<protein>
    <recommendedName>
        <fullName evidence="3">VWFA domain-containing protein</fullName>
    </recommendedName>
</protein>
<dbReference type="Gene3D" id="3.40.50.410">
    <property type="entry name" value="von Willebrand factor, type A domain"/>
    <property type="match status" value="1"/>
</dbReference>
<name>A0A919MVW6_9ACTN</name>
<feature type="transmembrane region" description="Helical" evidence="2">
    <location>
        <begin position="31"/>
        <end position="53"/>
    </location>
</feature>
<evidence type="ECO:0000313" key="4">
    <source>
        <dbReference type="EMBL" id="GIE96849.1"/>
    </source>
</evidence>
<dbReference type="EMBL" id="BOMV01000051">
    <property type="protein sequence ID" value="GIE96849.1"/>
    <property type="molecule type" value="Genomic_DNA"/>
</dbReference>
<gene>
    <name evidence="4" type="ORF">Ari01nite_43140</name>
</gene>
<keyword evidence="2" id="KW-0812">Transmembrane</keyword>
<dbReference type="PROSITE" id="PS50234">
    <property type="entry name" value="VWFA"/>
    <property type="match status" value="1"/>
</dbReference>
<evidence type="ECO:0000256" key="1">
    <source>
        <dbReference type="SAM" id="MobiDB-lite"/>
    </source>
</evidence>